<protein>
    <submittedName>
        <fullName evidence="2">Phosphoglycerol transferase I</fullName>
    </submittedName>
</protein>
<keyword evidence="1" id="KW-0812">Transmembrane</keyword>
<evidence type="ECO:0000313" key="2">
    <source>
        <dbReference type="EMBL" id="AJE24467.1"/>
    </source>
</evidence>
<feature type="transmembrane region" description="Helical" evidence="1">
    <location>
        <begin position="21"/>
        <end position="48"/>
    </location>
</feature>
<evidence type="ECO:0000256" key="1">
    <source>
        <dbReference type="SAM" id="Phobius"/>
    </source>
</evidence>
<organism evidence="2">
    <name type="scientific">Escherichia coli</name>
    <dbReference type="NCBI Taxonomy" id="562"/>
    <lineage>
        <taxon>Bacteria</taxon>
        <taxon>Pseudomonadati</taxon>
        <taxon>Pseudomonadota</taxon>
        <taxon>Gammaproteobacteria</taxon>
        <taxon>Enterobacterales</taxon>
        <taxon>Enterobacteriaceae</taxon>
        <taxon>Escherichia</taxon>
    </lineage>
</organism>
<keyword evidence="1" id="KW-0472">Membrane</keyword>
<evidence type="ECO:0000313" key="3">
    <source>
        <dbReference type="EMBL" id="GCO15361.1"/>
    </source>
</evidence>
<dbReference type="GO" id="GO:0016740">
    <property type="term" value="F:transferase activity"/>
    <property type="evidence" value="ECO:0007669"/>
    <property type="project" value="UniProtKB-KW"/>
</dbReference>
<sequence>MNLLIVFCFYISVLRSNKISVFKLITITTVLIVYVFWLIADSFTGVGINDSVYFHMLMPHEGASVENLTYYGFLIVSLVISIFLIAYVSWKKKHNRGLSKNYSFYVLFAIVLVTPFMRNFLGSINNLISEQFSTEDISKEYVINSR</sequence>
<proteinExistence type="predicted"/>
<accession>A0A0B5CLC1</accession>
<keyword evidence="1" id="KW-1133">Transmembrane helix</keyword>
<feature type="transmembrane region" description="Helical" evidence="1">
    <location>
        <begin position="102"/>
        <end position="121"/>
    </location>
</feature>
<feature type="transmembrane region" description="Helical" evidence="1">
    <location>
        <begin position="68"/>
        <end position="90"/>
    </location>
</feature>
<reference evidence="2" key="1">
    <citation type="journal article" date="2016" name="PLoS ONE">
        <title>Comparison of O-Antigen Gene Clusters of All O-Serogroups of Escherichia coli and Proposal for Adopting a New Nomenclature for O-Typing.</title>
        <authorList>
            <person name="DebRoy C."/>
            <person name="Fratamico P.M."/>
            <person name="Yan X."/>
            <person name="Baranzoni G."/>
            <person name="Liu Y."/>
            <person name="Needleman D.S."/>
            <person name="Tebbs R."/>
            <person name="O'Connell C.D."/>
            <person name="Allred A."/>
            <person name="Swimley M."/>
            <person name="Mwangi M."/>
            <person name="Kapur V."/>
            <person name="Raygoza Garay J.A."/>
            <person name="Roberts E.L."/>
            <person name="Katani R."/>
        </authorList>
    </citation>
    <scope>NUCLEOTIDE SEQUENCE</scope>
    <source>
        <strain evidence="2">14097</strain>
    </source>
</reference>
<dbReference type="RefSeq" id="WP_001050488.1">
    <property type="nucleotide sequence ID" value="NZ_JABCMU010000012.1"/>
</dbReference>
<reference evidence="3 4" key="2">
    <citation type="submission" date="2018-04" db="EMBL/GenBank/DDBJ databases">
        <title>Large scale genomics of bovine and human commensal E. coli to reveal the emerging process of EHEC.</title>
        <authorList>
            <person name="Arimizu Y."/>
            <person name="Ogura Y."/>
        </authorList>
    </citation>
    <scope>NUCLEOTIDE SEQUENCE [LARGE SCALE GENOMIC DNA]</scope>
    <source>
        <strain evidence="3 4">ECSC038</strain>
    </source>
</reference>
<name>A0A0B5CLC1_ECOLX</name>
<dbReference type="Proteomes" id="UP000300926">
    <property type="component" value="Unassembled WGS sequence"/>
</dbReference>
<dbReference type="EMBL" id="BFIH01000023">
    <property type="protein sequence ID" value="GCO15361.1"/>
    <property type="molecule type" value="Genomic_DNA"/>
</dbReference>
<dbReference type="EMBL" id="KJ755551">
    <property type="protein sequence ID" value="AJE24467.1"/>
    <property type="molecule type" value="Genomic_DNA"/>
</dbReference>
<dbReference type="AlphaFoldDB" id="A0A0B5CLC1"/>
<gene>
    <name evidence="2" type="primary">mdoB</name>
    <name evidence="3" type="ORF">ExPECSC038_00699</name>
</gene>
<evidence type="ECO:0000313" key="4">
    <source>
        <dbReference type="Proteomes" id="UP000300926"/>
    </source>
</evidence>
<keyword evidence="2" id="KW-0808">Transferase</keyword>